<dbReference type="PANTHER" id="PTHR30177:SF32">
    <property type="entry name" value="GLYCINE BETAINE UPTAKE SYSTEM PERMEASE PROTEIN YEHW"/>
    <property type="match status" value="1"/>
</dbReference>
<evidence type="ECO:0000256" key="5">
    <source>
        <dbReference type="ARBA" id="ARBA00023136"/>
    </source>
</evidence>
<comment type="caution">
    <text evidence="8">The sequence shown here is derived from an EMBL/GenBank/DDBJ whole genome shotgun (WGS) entry which is preliminary data.</text>
</comment>
<evidence type="ECO:0000256" key="6">
    <source>
        <dbReference type="RuleBase" id="RU363032"/>
    </source>
</evidence>
<protein>
    <submittedName>
        <fullName evidence="8">ABC transporter permease</fullName>
    </submittedName>
</protein>
<feature type="domain" description="ABC transmembrane type-1" evidence="7">
    <location>
        <begin position="45"/>
        <end position="229"/>
    </location>
</feature>
<evidence type="ECO:0000256" key="3">
    <source>
        <dbReference type="ARBA" id="ARBA00022692"/>
    </source>
</evidence>
<keyword evidence="3 6" id="KW-0812">Transmembrane</keyword>
<dbReference type="InterPro" id="IPR051204">
    <property type="entry name" value="ABC_transp_perm/SBD"/>
</dbReference>
<dbReference type="SUPFAM" id="SSF161098">
    <property type="entry name" value="MetI-like"/>
    <property type="match status" value="1"/>
</dbReference>
<dbReference type="Proteomes" id="UP000626026">
    <property type="component" value="Unassembled WGS sequence"/>
</dbReference>
<proteinExistence type="inferred from homology"/>
<evidence type="ECO:0000259" key="7">
    <source>
        <dbReference type="PROSITE" id="PS50928"/>
    </source>
</evidence>
<organism evidence="8 9">
    <name type="scientific">Teichococcus aerophilus</name>
    <dbReference type="NCBI Taxonomy" id="1224513"/>
    <lineage>
        <taxon>Bacteria</taxon>
        <taxon>Pseudomonadati</taxon>
        <taxon>Pseudomonadota</taxon>
        <taxon>Alphaproteobacteria</taxon>
        <taxon>Acetobacterales</taxon>
        <taxon>Roseomonadaceae</taxon>
        <taxon>Roseomonas</taxon>
    </lineage>
</organism>
<dbReference type="PANTHER" id="PTHR30177">
    <property type="entry name" value="GLYCINE BETAINE/L-PROLINE TRANSPORT SYSTEM PERMEASE PROTEIN PROW"/>
    <property type="match status" value="1"/>
</dbReference>
<keyword evidence="5 6" id="KW-0472">Membrane</keyword>
<dbReference type="InterPro" id="IPR035906">
    <property type="entry name" value="MetI-like_sf"/>
</dbReference>
<dbReference type="EMBL" id="JACTVA010000053">
    <property type="protein sequence ID" value="MBC9209365.1"/>
    <property type="molecule type" value="Genomic_DNA"/>
</dbReference>
<feature type="transmembrane region" description="Helical" evidence="6">
    <location>
        <begin position="41"/>
        <end position="71"/>
    </location>
</feature>
<accession>A0ABR7RT91</accession>
<comment type="subcellular location">
    <subcellularLocation>
        <location evidence="1 6">Cell membrane</location>
        <topology evidence="1 6">Multi-pass membrane protein</topology>
    </subcellularLocation>
</comment>
<evidence type="ECO:0000256" key="1">
    <source>
        <dbReference type="ARBA" id="ARBA00004651"/>
    </source>
</evidence>
<name>A0ABR7RT91_9PROT</name>
<evidence type="ECO:0000313" key="8">
    <source>
        <dbReference type="EMBL" id="MBC9209365.1"/>
    </source>
</evidence>
<gene>
    <name evidence="8" type="ORF">IBL26_21140</name>
</gene>
<evidence type="ECO:0000256" key="2">
    <source>
        <dbReference type="ARBA" id="ARBA00022448"/>
    </source>
</evidence>
<evidence type="ECO:0000256" key="4">
    <source>
        <dbReference type="ARBA" id="ARBA00022989"/>
    </source>
</evidence>
<dbReference type="Gene3D" id="1.10.3720.10">
    <property type="entry name" value="MetI-like"/>
    <property type="match status" value="1"/>
</dbReference>
<keyword evidence="2 6" id="KW-0813">Transport</keyword>
<keyword evidence="9" id="KW-1185">Reference proteome</keyword>
<dbReference type="Pfam" id="PF00528">
    <property type="entry name" value="BPD_transp_1"/>
    <property type="match status" value="1"/>
</dbReference>
<comment type="similarity">
    <text evidence="6">Belongs to the binding-protein-dependent transport system permease family.</text>
</comment>
<sequence length="230" mass="23145">MPLLAQAAAFLLALWAAPHLGALWGAPFPDVQRPVWDQRGWFALLGAHLMLSVGAVVIAAALGLGGGILATRGQGRLRPLLDALFALAQSVPPIAAIALALPLLGFGAAPTMLALVLYACLPVLRGTVAGLDGVAPAVLDAARGTGMGAARVLWQVELPLAAPVILSGLRVAVVLSIATAAVGAMAGAECLGTPIVVGLANNNGAYVLQGGLFTAWLALLADRALALLAR</sequence>
<evidence type="ECO:0000313" key="9">
    <source>
        <dbReference type="Proteomes" id="UP000626026"/>
    </source>
</evidence>
<dbReference type="InterPro" id="IPR000515">
    <property type="entry name" value="MetI-like"/>
</dbReference>
<dbReference type="CDD" id="cd06261">
    <property type="entry name" value="TM_PBP2"/>
    <property type="match status" value="1"/>
</dbReference>
<feature type="transmembrane region" description="Helical" evidence="6">
    <location>
        <begin position="83"/>
        <end position="109"/>
    </location>
</feature>
<reference evidence="8 9" key="1">
    <citation type="journal article" date="2013" name="Int. J. Syst. Evol. Microbiol.">
        <title>Roseomonas aerophila sp. nov., isolated from air.</title>
        <authorList>
            <person name="Kim S.J."/>
            <person name="Weon H.Y."/>
            <person name="Ahn J.H."/>
            <person name="Hong S.B."/>
            <person name="Seok S.J."/>
            <person name="Whang K.S."/>
            <person name="Kwon S.W."/>
        </authorList>
    </citation>
    <scope>NUCLEOTIDE SEQUENCE [LARGE SCALE GENOMIC DNA]</scope>
    <source>
        <strain evidence="8 9">NBRC 108923</strain>
    </source>
</reference>
<feature type="transmembrane region" description="Helical" evidence="6">
    <location>
        <begin position="160"/>
        <end position="186"/>
    </location>
</feature>
<dbReference type="PROSITE" id="PS50928">
    <property type="entry name" value="ABC_TM1"/>
    <property type="match status" value="1"/>
</dbReference>
<feature type="transmembrane region" description="Helical" evidence="6">
    <location>
        <begin position="206"/>
        <end position="229"/>
    </location>
</feature>
<keyword evidence="4 6" id="KW-1133">Transmembrane helix</keyword>